<dbReference type="InterPro" id="IPR023395">
    <property type="entry name" value="MCP_dom_sf"/>
</dbReference>
<comment type="caution">
    <text evidence="14">The sequence shown here is derived from an EMBL/GenBank/DDBJ whole genome shotgun (WGS) entry which is preliminary data.</text>
</comment>
<name>A0A8J5KNX7_ZINOF</name>
<evidence type="ECO:0000256" key="5">
    <source>
        <dbReference type="ARBA" id="ARBA00022737"/>
    </source>
</evidence>
<dbReference type="PANTHER" id="PTHR45671">
    <property type="entry name" value="SOLUTE CARRIER FAMILY 25 (MITOCHONDRIAL CARRIER PHOSPHATE CARRIER), MEMBER 3, LIKE-RELATED-RELATED"/>
    <property type="match status" value="1"/>
</dbReference>
<dbReference type="SUPFAM" id="SSF103506">
    <property type="entry name" value="Mitochondrial carrier"/>
    <property type="match status" value="1"/>
</dbReference>
<comment type="subcellular location">
    <subcellularLocation>
        <location evidence="1">Mitochondrion inner membrane</location>
        <topology evidence="1">Multi-pass membrane protein</topology>
    </subcellularLocation>
</comment>
<dbReference type="Pfam" id="PF00153">
    <property type="entry name" value="Mito_carr"/>
    <property type="match status" value="2"/>
</dbReference>
<organism evidence="14 15">
    <name type="scientific">Zingiber officinale</name>
    <name type="common">Ginger</name>
    <name type="synonym">Amomum zingiber</name>
    <dbReference type="NCBI Taxonomy" id="94328"/>
    <lineage>
        <taxon>Eukaryota</taxon>
        <taxon>Viridiplantae</taxon>
        <taxon>Streptophyta</taxon>
        <taxon>Embryophyta</taxon>
        <taxon>Tracheophyta</taxon>
        <taxon>Spermatophyta</taxon>
        <taxon>Magnoliopsida</taxon>
        <taxon>Liliopsida</taxon>
        <taxon>Zingiberales</taxon>
        <taxon>Zingiberaceae</taxon>
        <taxon>Zingiber</taxon>
    </lineage>
</organism>
<evidence type="ECO:0000256" key="9">
    <source>
        <dbReference type="ARBA" id="ARBA00023128"/>
    </source>
</evidence>
<feature type="region of interest" description="Disordered" evidence="13">
    <location>
        <begin position="655"/>
        <end position="674"/>
    </location>
</feature>
<evidence type="ECO:0000256" key="2">
    <source>
        <dbReference type="ARBA" id="ARBA00006375"/>
    </source>
</evidence>
<evidence type="ECO:0000256" key="7">
    <source>
        <dbReference type="ARBA" id="ARBA00022946"/>
    </source>
</evidence>
<evidence type="ECO:0000256" key="1">
    <source>
        <dbReference type="ARBA" id="ARBA00004448"/>
    </source>
</evidence>
<evidence type="ECO:0000256" key="6">
    <source>
        <dbReference type="ARBA" id="ARBA00022792"/>
    </source>
</evidence>
<keyword evidence="8" id="KW-1133">Transmembrane helix</keyword>
<evidence type="ECO:0000256" key="8">
    <source>
        <dbReference type="ARBA" id="ARBA00022989"/>
    </source>
</evidence>
<keyword evidence="10 12" id="KW-0472">Membrane</keyword>
<evidence type="ECO:0000256" key="13">
    <source>
        <dbReference type="SAM" id="MobiDB-lite"/>
    </source>
</evidence>
<dbReference type="GO" id="GO:0003729">
    <property type="term" value="F:mRNA binding"/>
    <property type="evidence" value="ECO:0007669"/>
    <property type="project" value="UniProtKB-ARBA"/>
</dbReference>
<dbReference type="InterPro" id="IPR018108">
    <property type="entry name" value="MCP_transmembrane"/>
</dbReference>
<gene>
    <name evidence="14" type="ORF">ZIOFF_055972</name>
</gene>
<reference evidence="14 15" key="1">
    <citation type="submission" date="2020-08" db="EMBL/GenBank/DDBJ databases">
        <title>Plant Genome Project.</title>
        <authorList>
            <person name="Zhang R.-G."/>
        </authorList>
    </citation>
    <scope>NUCLEOTIDE SEQUENCE [LARGE SCALE GENOMIC DNA]</scope>
    <source>
        <tissue evidence="14">Rhizome</tissue>
    </source>
</reference>
<evidence type="ECO:0000313" key="15">
    <source>
        <dbReference type="Proteomes" id="UP000734854"/>
    </source>
</evidence>
<dbReference type="PANTHER" id="PTHR45671:SF10">
    <property type="entry name" value="SOLUTE CARRIER FAMILY 25 MEMBER 3"/>
    <property type="match status" value="1"/>
</dbReference>
<dbReference type="Gene3D" id="1.50.40.10">
    <property type="entry name" value="Mitochondrial carrier domain"/>
    <property type="match status" value="1"/>
</dbReference>
<keyword evidence="4 12" id="KW-0812">Transmembrane</keyword>
<keyword evidence="9" id="KW-0496">Mitochondrion</keyword>
<feature type="region of interest" description="Disordered" evidence="13">
    <location>
        <begin position="364"/>
        <end position="417"/>
    </location>
</feature>
<evidence type="ECO:0000313" key="14">
    <source>
        <dbReference type="EMBL" id="KAG6487386.1"/>
    </source>
</evidence>
<keyword evidence="5" id="KW-0677">Repeat</keyword>
<dbReference type="GO" id="GO:0005315">
    <property type="term" value="F:phosphate transmembrane transporter activity"/>
    <property type="evidence" value="ECO:0007669"/>
    <property type="project" value="InterPro"/>
</dbReference>
<evidence type="ECO:0000256" key="10">
    <source>
        <dbReference type="ARBA" id="ARBA00023136"/>
    </source>
</evidence>
<comment type="function">
    <text evidence="11">Transport of phosphate groups from the cytosol to the mitochondrial matrix. Mediates salt stress tolerance through an ATP-dependent pathway and via modulation of the gibberellin metabolism.</text>
</comment>
<dbReference type="AlphaFoldDB" id="A0A8J5KNX7"/>
<keyword evidence="7" id="KW-0809">Transit peptide</keyword>
<evidence type="ECO:0000256" key="11">
    <source>
        <dbReference type="ARBA" id="ARBA00054871"/>
    </source>
</evidence>
<dbReference type="PROSITE" id="PS50920">
    <property type="entry name" value="SOLCAR"/>
    <property type="match status" value="2"/>
</dbReference>
<dbReference type="EMBL" id="JACMSC010000015">
    <property type="protein sequence ID" value="KAG6487386.1"/>
    <property type="molecule type" value="Genomic_DNA"/>
</dbReference>
<protein>
    <submittedName>
        <fullName evidence="14">Uncharacterized protein</fullName>
    </submittedName>
</protein>
<evidence type="ECO:0000256" key="3">
    <source>
        <dbReference type="ARBA" id="ARBA00022448"/>
    </source>
</evidence>
<sequence>MELAEGSRRSLLPNFLYSSSNGSSNLALDRILGRTLPSPVAAAAAAAGNGASTVPFVVAQAPKESGKIEMYSPAFYAACTAGGIASCGLTHMAVTPLDLVKCNMQIDPAKYKSISSGFGVLLKEQGARGFFRGWVPTLLGYSAQGACKFGFYEFFKKYYSDLAGPEFASKYKTLIYLAGSASAEIIADVALCPFEAVKVRVQTQPGFARGLSDGLPKFVKSEGVGGLYKGIVPLWGRQIPYTMMKFASFETVVEMVYKYAIPAPKDQCSKPLQLGVSFAGGYIAGIFCAIVSHPADNLVSFLNNAKGATVGDAVQKLGLWGLFTRGLPLRIVMIGTLTGAQWGIYDAFKVMVGLPTTGGVAPAAAPAAETLRQKKKSASTDERRNVGNYVASQPSGLFKRPGRCLSSKTGERRKHSANRTMVDVDRRMSALGPAHSAGLRRLSVRAATAYATSTTTHRLGVLSLRPLAEVILSHLHAASVPLRPGLSEPELARLEADLAFCFPPDFRALLALALPSGPGFPDWRAPGPGHLLRLPRSAAALQVARGSLWPHSWGSRPADPARALRRARAALRRASLLIPLFGRCYLPCFPCLAGNPVFYVDDSCIFCCAIDIIDFFQCRSPFSPYPSCSSTLPSLEAARWIEFWSDAASDHRRRISSSSSSSTSCSYSSSPPPDPVRFVEIRTPRLPDWVGCYLDGIGSALRQGGWGESDVQEMVNVPVSSLFDAGDECVARANILVDPEAALDALLVKAGRCSDSLRQAGWSPKDVSDALGIEHPRRKGRRQRSTVEVPPAIALRVEELAQAVARS</sequence>
<feature type="repeat" description="Solcar" evidence="12">
    <location>
        <begin position="171"/>
        <end position="255"/>
    </location>
</feature>
<dbReference type="FunFam" id="1.50.40.10:FF:000012">
    <property type="entry name" value="Phosphate carrier protein, mitochondrial"/>
    <property type="match status" value="1"/>
</dbReference>
<evidence type="ECO:0000256" key="12">
    <source>
        <dbReference type="PROSITE-ProRule" id="PRU00282"/>
    </source>
</evidence>
<keyword evidence="15" id="KW-1185">Reference proteome</keyword>
<proteinExistence type="inferred from homology"/>
<feature type="repeat" description="Solcar" evidence="12">
    <location>
        <begin position="74"/>
        <end position="158"/>
    </location>
</feature>
<keyword evidence="6" id="KW-0999">Mitochondrion inner membrane</keyword>
<dbReference type="GO" id="GO:0005743">
    <property type="term" value="C:mitochondrial inner membrane"/>
    <property type="evidence" value="ECO:0007669"/>
    <property type="project" value="UniProtKB-SubCell"/>
</dbReference>
<dbReference type="Proteomes" id="UP000734854">
    <property type="component" value="Unassembled WGS sequence"/>
</dbReference>
<comment type="similarity">
    <text evidence="2">Belongs to the mitochondrial carrier (TC 2.A.29) family.</text>
</comment>
<dbReference type="InterPro" id="IPR044677">
    <property type="entry name" value="SLC25A3/Pic2/Mir1-like"/>
</dbReference>
<dbReference type="GO" id="GO:1990547">
    <property type="term" value="P:mitochondrial phosphate ion transmembrane transport"/>
    <property type="evidence" value="ECO:0007669"/>
    <property type="project" value="InterPro"/>
</dbReference>
<accession>A0A8J5KNX7</accession>
<feature type="compositionally biased region" description="Low complexity" evidence="13">
    <location>
        <begin position="656"/>
        <end position="669"/>
    </location>
</feature>
<evidence type="ECO:0000256" key="4">
    <source>
        <dbReference type="ARBA" id="ARBA00022692"/>
    </source>
</evidence>
<dbReference type="GO" id="GO:0006970">
    <property type="term" value="P:response to osmotic stress"/>
    <property type="evidence" value="ECO:0007669"/>
    <property type="project" value="UniProtKB-ARBA"/>
</dbReference>
<keyword evidence="3" id="KW-0813">Transport</keyword>